<organism evidence="1 2">
    <name type="scientific">Gordonia westfalica</name>
    <dbReference type="NCBI Taxonomy" id="158898"/>
    <lineage>
        <taxon>Bacteria</taxon>
        <taxon>Bacillati</taxon>
        <taxon>Actinomycetota</taxon>
        <taxon>Actinomycetes</taxon>
        <taxon>Mycobacteriales</taxon>
        <taxon>Gordoniaceae</taxon>
        <taxon>Gordonia</taxon>
    </lineage>
</organism>
<dbReference type="EMBL" id="FNLM01000034">
    <property type="protein sequence ID" value="SDU23482.1"/>
    <property type="molecule type" value="Genomic_DNA"/>
</dbReference>
<sequence>MTHPRQRRLILLGLHNRNGSPTPGESTSDLRVPWFYDFRLMQS</sequence>
<protein>
    <submittedName>
        <fullName evidence="1">Uncharacterized protein</fullName>
    </submittedName>
</protein>
<evidence type="ECO:0000313" key="1">
    <source>
        <dbReference type="EMBL" id="SDU23482.1"/>
    </source>
</evidence>
<dbReference type="AlphaFoldDB" id="A0A1H2GVB3"/>
<evidence type="ECO:0000313" key="2">
    <source>
        <dbReference type="Proteomes" id="UP000183180"/>
    </source>
</evidence>
<accession>A0A1H2GVB3</accession>
<gene>
    <name evidence="1" type="ORF">SAMN04488548_134124</name>
</gene>
<proteinExistence type="predicted"/>
<dbReference type="STRING" id="158898.SAMN04488548_134124"/>
<reference evidence="1 2" key="1">
    <citation type="submission" date="2016-10" db="EMBL/GenBank/DDBJ databases">
        <authorList>
            <person name="de Groot N.N."/>
        </authorList>
    </citation>
    <scope>NUCLEOTIDE SEQUENCE [LARGE SCALE GENOMIC DNA]</scope>
    <source>
        <strain evidence="1 2">DSM 44215</strain>
    </source>
</reference>
<name>A0A1H2GVB3_9ACTN</name>
<dbReference type="Proteomes" id="UP000183180">
    <property type="component" value="Unassembled WGS sequence"/>
</dbReference>